<dbReference type="EMBL" id="CBTY010000008">
    <property type="protein sequence ID" value="CDI05801.1"/>
    <property type="molecule type" value="Genomic_DNA"/>
</dbReference>
<organism evidence="2 3">
    <name type="scientific">Candidatus Nitrosotenuis uzonensis</name>
    <dbReference type="NCBI Taxonomy" id="1407055"/>
    <lineage>
        <taxon>Archaea</taxon>
        <taxon>Nitrososphaerota</taxon>
        <taxon>Candidatus Nitrosotenuis</taxon>
    </lineage>
</organism>
<dbReference type="Proteomes" id="UP000018159">
    <property type="component" value="Unassembled WGS sequence"/>
</dbReference>
<gene>
    <name evidence="2" type="ORF">NITUZ_30495</name>
    <name evidence="1" type="ORF">NUZ5A_50720</name>
</gene>
<reference evidence="2" key="2">
    <citation type="submission" date="2013-10" db="EMBL/GenBank/DDBJ databases">
        <authorList>
            <person name="Regsiter A."/>
        </authorList>
    </citation>
    <scope>NUCLEOTIDE SEQUENCE</scope>
    <source>
        <strain evidence="2">N4</strain>
    </source>
</reference>
<evidence type="ECO:0000313" key="1">
    <source>
        <dbReference type="EMBL" id="CAE6497902.1"/>
    </source>
</evidence>
<dbReference type="AlphaFoldDB" id="V6ASV7"/>
<protein>
    <submittedName>
        <fullName evidence="2">Uncharacterized protein</fullName>
    </submittedName>
</protein>
<comment type="caution">
    <text evidence="2">The sequence shown here is derived from an EMBL/GenBank/DDBJ whole genome shotgun (WGS) entry which is preliminary data.</text>
</comment>
<reference evidence="2" key="1">
    <citation type="journal article" date="2013" name="PLoS ONE">
        <title>Enrichment and Genome Sequence of the Group I.1a Ammonia-Oxidizing Archaeon ?Ca. Nitrosotenuis uzonensis? Representing a Clade Globally.</title>
        <authorList>
            <person name="Lebedeva E.V."/>
            <person name="Hatzenpichler R."/>
            <person name="Pelletier E."/>
            <person name="Schuster N."/>
            <person name="Hauzmayer S."/>
            <person name="Bulaev A."/>
            <person name="Grigor'eva N.V."/>
            <person name="Galushko A."/>
            <person name="Schmid M."/>
            <person name="Palatinszky M."/>
            <person name="Le Paslier D."/>
            <person name="Daims H."/>
            <person name="Wagner M."/>
        </authorList>
    </citation>
    <scope>NUCLEOTIDE SEQUENCE [LARGE SCALE GENOMIC DNA]</scope>
    <source>
        <strain evidence="2">N4</strain>
    </source>
</reference>
<dbReference type="OrthoDB" id="7421at2157"/>
<dbReference type="EMBL" id="CAJNAQ010000005">
    <property type="protein sequence ID" value="CAE6497902.1"/>
    <property type="molecule type" value="Genomic_DNA"/>
</dbReference>
<dbReference type="STRING" id="1407055.NITUZ_30495"/>
<keyword evidence="3" id="KW-1185">Reference proteome</keyword>
<dbReference type="Proteomes" id="UP000655759">
    <property type="component" value="Unassembled WGS sequence"/>
</dbReference>
<reference evidence="1" key="3">
    <citation type="submission" date="2021-02" db="EMBL/GenBank/DDBJ databases">
        <authorList>
            <person name="Han P."/>
        </authorList>
    </citation>
    <scope>NUCLEOTIDE SEQUENCE</scope>
    <source>
        <strain evidence="1">Candidatus Nitrosotenuis uzonensis 5A</strain>
    </source>
</reference>
<evidence type="ECO:0000313" key="2">
    <source>
        <dbReference type="EMBL" id="CDI05801.1"/>
    </source>
</evidence>
<proteinExistence type="predicted"/>
<evidence type="ECO:0000313" key="3">
    <source>
        <dbReference type="Proteomes" id="UP000018159"/>
    </source>
</evidence>
<accession>V6ASV7</accession>
<sequence>MPLDVIQEKNLKDITDYALEYPSMVLAATKSNIVSTSLTDFAYGLYIGYISGVFFEKFLAENKRFLNDDELADFYSKIASRNAEIALKIKAHLKIK</sequence>
<name>V6ASV7_9ARCH</name>
<dbReference type="RefSeq" id="WP_048195896.1">
    <property type="nucleotide sequence ID" value="NZ_CAJNAQ010000005.1"/>
</dbReference>